<feature type="transmembrane region" description="Helical" evidence="2">
    <location>
        <begin position="66"/>
        <end position="86"/>
    </location>
</feature>
<evidence type="ECO:0000313" key="4">
    <source>
        <dbReference type="Proteomes" id="UP001448858"/>
    </source>
</evidence>
<dbReference type="EMBL" id="CP151657">
    <property type="protein sequence ID" value="WZP17643.1"/>
    <property type="molecule type" value="Genomic_DNA"/>
</dbReference>
<feature type="compositionally biased region" description="Polar residues" evidence="1">
    <location>
        <begin position="108"/>
        <end position="117"/>
    </location>
</feature>
<gene>
    <name evidence="3" type="ORF">AAE021_08840</name>
</gene>
<evidence type="ECO:0000256" key="2">
    <source>
        <dbReference type="SAM" id="Phobius"/>
    </source>
</evidence>
<dbReference type="Proteomes" id="UP001448858">
    <property type="component" value="Chromosome"/>
</dbReference>
<feature type="region of interest" description="Disordered" evidence="1">
    <location>
        <begin position="88"/>
        <end position="127"/>
    </location>
</feature>
<evidence type="ECO:0000256" key="1">
    <source>
        <dbReference type="SAM" id="MobiDB-lite"/>
    </source>
</evidence>
<keyword evidence="2" id="KW-0812">Transmembrane</keyword>
<accession>A0ABZ3A1X8</accession>
<keyword evidence="2" id="KW-0472">Membrane</keyword>
<feature type="transmembrane region" description="Helical" evidence="2">
    <location>
        <begin position="42"/>
        <end position="60"/>
    </location>
</feature>
<name>A0ABZ3A1X8_9MICC</name>
<feature type="compositionally biased region" description="Basic and acidic residues" evidence="1">
    <location>
        <begin position="118"/>
        <end position="127"/>
    </location>
</feature>
<reference evidence="3 4" key="1">
    <citation type="submission" date="2024-04" db="EMBL/GenBank/DDBJ databases">
        <title>Arthrobacter sp. from Plains bison fecal sample.</title>
        <authorList>
            <person name="Ruzzini A."/>
        </authorList>
    </citation>
    <scope>NUCLEOTIDE SEQUENCE [LARGE SCALE GENOMIC DNA]</scope>
    <source>
        <strain evidence="3 4">EINP1</strain>
    </source>
</reference>
<keyword evidence="4" id="KW-1185">Reference proteome</keyword>
<organism evidence="3 4">
    <name type="scientific">Arthrobacter citreus</name>
    <dbReference type="NCBI Taxonomy" id="1670"/>
    <lineage>
        <taxon>Bacteria</taxon>
        <taxon>Bacillati</taxon>
        <taxon>Actinomycetota</taxon>
        <taxon>Actinomycetes</taxon>
        <taxon>Micrococcales</taxon>
        <taxon>Micrococcaceae</taxon>
        <taxon>Arthrobacter</taxon>
    </lineage>
</organism>
<evidence type="ECO:0000313" key="3">
    <source>
        <dbReference type="EMBL" id="WZP17643.1"/>
    </source>
</evidence>
<sequence length="127" mass="13869">MALSEHEQRLLDQLEQQLHAEDPKFANSMATPSGAGISTRRIVIGALVAVAGIALLLRGVSLEMPVSLILGVLGFLVMGSGVYYATTRGRRGAQASSPARRKEREASSSKNFMSNLENKWDERKRDQ</sequence>
<dbReference type="Pfam" id="PF11239">
    <property type="entry name" value="DUF3040"/>
    <property type="match status" value="1"/>
</dbReference>
<dbReference type="RefSeq" id="WP_342025237.1">
    <property type="nucleotide sequence ID" value="NZ_CP151657.1"/>
</dbReference>
<proteinExistence type="predicted"/>
<keyword evidence="2" id="KW-1133">Transmembrane helix</keyword>
<protein>
    <submittedName>
        <fullName evidence="3">DUF3040 domain-containing protein</fullName>
    </submittedName>
</protein>
<dbReference type="InterPro" id="IPR021401">
    <property type="entry name" value="DUF3040"/>
</dbReference>